<evidence type="ECO:0000259" key="4">
    <source>
        <dbReference type="PROSITE" id="PS51473"/>
    </source>
</evidence>
<dbReference type="PANTHER" id="PTHR32099">
    <property type="entry name" value="CYSTEINE-RICH REPEAT SECRETORY PROTEIN"/>
    <property type="match status" value="1"/>
</dbReference>
<dbReference type="AlphaFoldDB" id="A0A834LJX4"/>
<protein>
    <recommendedName>
        <fullName evidence="4">Gnk2-homologous domain-containing protein</fullName>
    </recommendedName>
</protein>
<evidence type="ECO:0000256" key="3">
    <source>
        <dbReference type="SAM" id="MobiDB-lite"/>
    </source>
</evidence>
<feature type="compositionally biased region" description="Pro residues" evidence="3">
    <location>
        <begin position="118"/>
        <end position="133"/>
    </location>
</feature>
<dbReference type="InterPro" id="IPR002902">
    <property type="entry name" value="GNK2"/>
</dbReference>
<dbReference type="OrthoDB" id="1909574at2759"/>
<evidence type="ECO:0000313" key="5">
    <source>
        <dbReference type="EMBL" id="KAF7137254.1"/>
    </source>
</evidence>
<reference evidence="5" key="1">
    <citation type="submission" date="2019-11" db="EMBL/GenBank/DDBJ databases">
        <authorList>
            <person name="Liu Y."/>
            <person name="Hou J."/>
            <person name="Li T.-Q."/>
            <person name="Guan C.-H."/>
            <person name="Wu X."/>
            <person name="Wu H.-Z."/>
            <person name="Ling F."/>
            <person name="Zhang R."/>
            <person name="Shi X.-G."/>
            <person name="Ren J.-P."/>
            <person name="Chen E.-F."/>
            <person name="Sun J.-M."/>
        </authorList>
    </citation>
    <scope>NUCLEOTIDE SEQUENCE</scope>
    <source>
        <strain evidence="5">Adult_tree_wgs_1</strain>
        <tissue evidence="5">Leaves</tissue>
    </source>
</reference>
<keyword evidence="2" id="KW-0677">Repeat</keyword>
<dbReference type="Pfam" id="PF01657">
    <property type="entry name" value="Stress-antifung"/>
    <property type="match status" value="1"/>
</dbReference>
<proteinExistence type="predicted"/>
<dbReference type="FunFam" id="3.30.430.20:FF:000002">
    <property type="entry name" value="Cysteine-rich receptor-like protein kinase 10"/>
    <property type="match status" value="1"/>
</dbReference>
<dbReference type="PANTHER" id="PTHR32099:SF51">
    <property type="entry name" value="CYSTEINE-RICH RECEPTOR-LIKE PROTEIN KINASE 25 ISOFORM X1"/>
    <property type="match status" value="1"/>
</dbReference>
<dbReference type="InterPro" id="IPR038408">
    <property type="entry name" value="GNK2_sf"/>
</dbReference>
<dbReference type="EMBL" id="WJXA01000007">
    <property type="protein sequence ID" value="KAF7137254.1"/>
    <property type="molecule type" value="Genomic_DNA"/>
</dbReference>
<name>A0A834LJX4_RHOSS</name>
<evidence type="ECO:0000256" key="1">
    <source>
        <dbReference type="ARBA" id="ARBA00022729"/>
    </source>
</evidence>
<feature type="domain" description="Gnk2-homologous" evidence="4">
    <location>
        <begin position="1"/>
        <end position="102"/>
    </location>
</feature>
<evidence type="ECO:0000313" key="6">
    <source>
        <dbReference type="Proteomes" id="UP000626092"/>
    </source>
</evidence>
<feature type="region of interest" description="Disordered" evidence="3">
    <location>
        <begin position="108"/>
        <end position="134"/>
    </location>
</feature>
<dbReference type="Gene3D" id="3.30.430.20">
    <property type="entry name" value="Gnk2 domain, C-X8-C-X2-C motif"/>
    <property type="match status" value="1"/>
</dbReference>
<comment type="caution">
    <text evidence="5">The sequence shown here is derived from an EMBL/GenBank/DDBJ whole genome shotgun (WGS) entry which is preliminary data.</text>
</comment>
<evidence type="ECO:0000256" key="2">
    <source>
        <dbReference type="ARBA" id="ARBA00022737"/>
    </source>
</evidence>
<gene>
    <name evidence="5" type="ORF">RHSIM_Rhsim07G0195400</name>
</gene>
<sequence length="261" mass="28496">MWNLGNASNVNEFNQALRSLFDDLRSRAVSGGAHIKFATGNTPGPDLGTIYGLMQCTPDLSEMDCNNCLLWAVEQILQYFGGETGGSILTPSCNLRYQTYQFFTEIPADAPPATSGPQPSPPPARTFAPPPPSTNVTTKQVFLETLIHMLNSCRHGKLGGKEHIQMSALRLNSGFMLEMIRCIHIGLLCVQENVAKRPPMASVVLMLSSSSISLEVPSEPGFFLHSGSNNAELPLLQEHRFEFAVSGHSTNEVSTTELYPR</sequence>
<organism evidence="5 6">
    <name type="scientific">Rhododendron simsii</name>
    <name type="common">Sims's rhododendron</name>
    <dbReference type="NCBI Taxonomy" id="118357"/>
    <lineage>
        <taxon>Eukaryota</taxon>
        <taxon>Viridiplantae</taxon>
        <taxon>Streptophyta</taxon>
        <taxon>Embryophyta</taxon>
        <taxon>Tracheophyta</taxon>
        <taxon>Spermatophyta</taxon>
        <taxon>Magnoliopsida</taxon>
        <taxon>eudicotyledons</taxon>
        <taxon>Gunneridae</taxon>
        <taxon>Pentapetalae</taxon>
        <taxon>asterids</taxon>
        <taxon>Ericales</taxon>
        <taxon>Ericaceae</taxon>
        <taxon>Ericoideae</taxon>
        <taxon>Rhodoreae</taxon>
        <taxon>Rhododendron</taxon>
    </lineage>
</organism>
<accession>A0A834LJX4</accession>
<keyword evidence="6" id="KW-1185">Reference proteome</keyword>
<dbReference type="CDD" id="cd23509">
    <property type="entry name" value="Gnk2-like"/>
    <property type="match status" value="1"/>
</dbReference>
<dbReference type="PROSITE" id="PS51473">
    <property type="entry name" value="GNK2"/>
    <property type="match status" value="1"/>
</dbReference>
<keyword evidence="1" id="KW-0732">Signal</keyword>
<dbReference type="Proteomes" id="UP000626092">
    <property type="component" value="Unassembled WGS sequence"/>
</dbReference>